<proteinExistence type="predicted"/>
<dbReference type="Proteomes" id="UP000280708">
    <property type="component" value="Chromosome"/>
</dbReference>
<evidence type="ECO:0000313" key="5">
    <source>
        <dbReference type="Proteomes" id="UP000280708"/>
    </source>
</evidence>
<feature type="chain" id="PRO_5015029037" description="Beta-lactamase-inhibitor-like PepSY-like domain-containing protein" evidence="1">
    <location>
        <begin position="23"/>
        <end position="149"/>
    </location>
</feature>
<protein>
    <recommendedName>
        <fullName evidence="6">Beta-lactamase-inhibitor-like PepSY-like domain-containing protein</fullName>
    </recommendedName>
</protein>
<feature type="signal peptide" evidence="1">
    <location>
        <begin position="1"/>
        <end position="22"/>
    </location>
</feature>
<keyword evidence="1" id="KW-0732">Signal</keyword>
<dbReference type="EMBL" id="CP020925">
    <property type="protein sequence ID" value="ATP21410.1"/>
    <property type="molecule type" value="Genomic_DNA"/>
</dbReference>
<organism evidence="3 5">
    <name type="scientific">Sphingobium yanoikuyae</name>
    <name type="common">Sphingomonas yanoikuyae</name>
    <dbReference type="NCBI Taxonomy" id="13690"/>
    <lineage>
        <taxon>Bacteria</taxon>
        <taxon>Pseudomonadati</taxon>
        <taxon>Pseudomonadota</taxon>
        <taxon>Alphaproteobacteria</taxon>
        <taxon>Sphingomonadales</taxon>
        <taxon>Sphingomonadaceae</taxon>
        <taxon>Sphingobium</taxon>
    </lineage>
</organism>
<dbReference type="AlphaFoldDB" id="A0A085K3G1"/>
<evidence type="ECO:0000313" key="4">
    <source>
        <dbReference type="Proteomes" id="UP000037029"/>
    </source>
</evidence>
<accession>A0A085K3G1</accession>
<sequence>MRYALILSSGLLLMGAAAPSASYNIFPEQAVMNAAAVAPDGVKGVFELPVRATGRQGGWFYLNSQQDYRDPRNLTIAIPGAMADALAQRFGAELDQYLTGKTIAVRGEAKRVKIHFLADGRPTDKYYYQTHVRLTDPSLLTVEGEPVRY</sequence>
<name>A0A085K3G1_SPHYA</name>
<reference evidence="3 5" key="2">
    <citation type="submission" date="2018-10" db="EMBL/GenBank/DDBJ databases">
        <title>Characterization and genome analysis of a novel bacterium Sphingobium yanoikuyae SJTF8 capable of degrading PAHs.</title>
        <authorList>
            <person name="Yin C."/>
            <person name="Xiong W."/>
            <person name="Liang R."/>
        </authorList>
    </citation>
    <scope>NUCLEOTIDE SEQUENCE [LARGE SCALE GENOMIC DNA]</scope>
    <source>
        <strain evidence="3 5">SJTF8</strain>
    </source>
</reference>
<dbReference type="Proteomes" id="UP000037029">
    <property type="component" value="Chromosome"/>
</dbReference>
<reference evidence="2 4" key="1">
    <citation type="submission" date="2017-04" db="EMBL/GenBank/DDBJ databases">
        <title>Characterization, genome and methylation analysis of a phthalic acid esters degrading strain Sphingobium yanoikuyae SHJ.</title>
        <authorList>
            <person name="Feng L."/>
        </authorList>
    </citation>
    <scope>NUCLEOTIDE SEQUENCE [LARGE SCALE GENOMIC DNA]</scope>
    <source>
        <strain evidence="2 4">SHJ</strain>
    </source>
</reference>
<dbReference type="RefSeq" id="WP_037510002.1">
    <property type="nucleotide sequence ID" value="NZ_CAIGKD010000015.1"/>
</dbReference>
<evidence type="ECO:0000256" key="1">
    <source>
        <dbReference type="SAM" id="SignalP"/>
    </source>
</evidence>
<evidence type="ECO:0008006" key="6">
    <source>
        <dbReference type="Google" id="ProtNLM"/>
    </source>
</evidence>
<gene>
    <name evidence="2" type="ORF">BV87_05540</name>
    <name evidence="3" type="ORF">EBF16_23250</name>
</gene>
<dbReference type="EMBL" id="CP033230">
    <property type="protein sequence ID" value="AYO80759.1"/>
    <property type="molecule type" value="Genomic_DNA"/>
</dbReference>
<evidence type="ECO:0000313" key="3">
    <source>
        <dbReference type="EMBL" id="AYO80759.1"/>
    </source>
</evidence>
<evidence type="ECO:0000313" key="2">
    <source>
        <dbReference type="EMBL" id="ATP21410.1"/>
    </source>
</evidence>